<dbReference type="AlphaFoldDB" id="A0A1H7GAC6"/>
<dbReference type="OrthoDB" id="8162876at2"/>
<feature type="signal peptide" evidence="1">
    <location>
        <begin position="1"/>
        <end position="27"/>
    </location>
</feature>
<dbReference type="EMBL" id="FOAN01000001">
    <property type="protein sequence ID" value="SEK33762.1"/>
    <property type="molecule type" value="Genomic_DNA"/>
</dbReference>
<sequence length="70" mass="7622">MSPLLRRAGFALSFVIVAMALQTQLSARPTLQLATQISDAQVVFEKSSRPRVGRVAEPRRMPRTVSAALA</sequence>
<feature type="chain" id="PRO_5011519618" evidence="1">
    <location>
        <begin position="28"/>
        <end position="70"/>
    </location>
</feature>
<evidence type="ECO:0000313" key="2">
    <source>
        <dbReference type="EMBL" id="SEK33762.1"/>
    </source>
</evidence>
<protein>
    <submittedName>
        <fullName evidence="2">Uncharacterized protein</fullName>
    </submittedName>
</protein>
<evidence type="ECO:0000256" key="1">
    <source>
        <dbReference type="SAM" id="SignalP"/>
    </source>
</evidence>
<dbReference type="RefSeq" id="WP_091828993.1">
    <property type="nucleotide sequence ID" value="NZ_FOAN01000001.1"/>
</dbReference>
<evidence type="ECO:0000313" key="3">
    <source>
        <dbReference type="Proteomes" id="UP000199664"/>
    </source>
</evidence>
<name>A0A1H7GAC6_9HYPH</name>
<gene>
    <name evidence="2" type="ORF">SAMN04515666_101267</name>
</gene>
<accession>A0A1H7GAC6</accession>
<organism evidence="2 3">
    <name type="scientific">Bosea lupini</name>
    <dbReference type="NCBI Taxonomy" id="1036779"/>
    <lineage>
        <taxon>Bacteria</taxon>
        <taxon>Pseudomonadati</taxon>
        <taxon>Pseudomonadota</taxon>
        <taxon>Alphaproteobacteria</taxon>
        <taxon>Hyphomicrobiales</taxon>
        <taxon>Boseaceae</taxon>
        <taxon>Bosea</taxon>
    </lineage>
</organism>
<keyword evidence="1" id="KW-0732">Signal</keyword>
<dbReference type="Proteomes" id="UP000199664">
    <property type="component" value="Unassembled WGS sequence"/>
</dbReference>
<keyword evidence="3" id="KW-1185">Reference proteome</keyword>
<reference evidence="3" key="1">
    <citation type="submission" date="2016-10" db="EMBL/GenBank/DDBJ databases">
        <authorList>
            <person name="Varghese N."/>
            <person name="Submissions S."/>
        </authorList>
    </citation>
    <scope>NUCLEOTIDE SEQUENCE [LARGE SCALE GENOMIC DNA]</scope>
    <source>
        <strain evidence="3">LMG 26383,CCUG 61248,R- 45681</strain>
    </source>
</reference>
<proteinExistence type="predicted"/>